<keyword evidence="6 8" id="KW-1133">Transmembrane helix</keyword>
<feature type="transmembrane region" description="Helical" evidence="8">
    <location>
        <begin position="679"/>
        <end position="701"/>
    </location>
</feature>
<evidence type="ECO:0000256" key="8">
    <source>
        <dbReference type="SAM" id="Phobius"/>
    </source>
</evidence>
<comment type="similarity">
    <text evidence="2">Belongs to the IgaA family.</text>
</comment>
<comment type="caution">
    <text evidence="9">The sequence shown here is derived from an EMBL/GenBank/DDBJ whole genome shotgun (WGS) entry which is preliminary data.</text>
</comment>
<accession>A0A495RI75</accession>
<keyword evidence="7 8" id="KW-0472">Membrane</keyword>
<evidence type="ECO:0000256" key="7">
    <source>
        <dbReference type="ARBA" id="ARBA00023136"/>
    </source>
</evidence>
<keyword evidence="4" id="KW-0997">Cell inner membrane</keyword>
<feature type="transmembrane region" description="Helical" evidence="8">
    <location>
        <begin position="6"/>
        <end position="24"/>
    </location>
</feature>
<evidence type="ECO:0000256" key="5">
    <source>
        <dbReference type="ARBA" id="ARBA00022692"/>
    </source>
</evidence>
<dbReference type="InterPro" id="IPR010771">
    <property type="entry name" value="IgaA"/>
</dbReference>
<dbReference type="Pfam" id="PF07095">
    <property type="entry name" value="IgaA"/>
    <property type="match status" value="2"/>
</dbReference>
<keyword evidence="3" id="KW-1003">Cell membrane</keyword>
<protein>
    <submittedName>
        <fullName evidence="9">Intracellular growth attenuator protein IgaA</fullName>
    </submittedName>
</protein>
<proteinExistence type="inferred from homology"/>
<dbReference type="Proteomes" id="UP000278542">
    <property type="component" value="Unassembled WGS sequence"/>
</dbReference>
<evidence type="ECO:0000313" key="9">
    <source>
        <dbReference type="EMBL" id="RKS87125.1"/>
    </source>
</evidence>
<feature type="transmembrane region" description="Helical" evidence="8">
    <location>
        <begin position="221"/>
        <end position="239"/>
    </location>
</feature>
<organism evidence="9 10">
    <name type="scientific">Orbus hercynius</name>
    <dbReference type="NCBI Taxonomy" id="593135"/>
    <lineage>
        <taxon>Bacteria</taxon>
        <taxon>Pseudomonadati</taxon>
        <taxon>Pseudomonadota</taxon>
        <taxon>Gammaproteobacteria</taxon>
        <taxon>Orbales</taxon>
        <taxon>Orbaceae</taxon>
        <taxon>Orbus</taxon>
    </lineage>
</organism>
<reference evidence="9 10" key="1">
    <citation type="submission" date="2018-10" db="EMBL/GenBank/DDBJ databases">
        <title>Genomic Encyclopedia of Type Strains, Phase IV (KMG-IV): sequencing the most valuable type-strain genomes for metagenomic binning, comparative biology and taxonomic classification.</title>
        <authorList>
            <person name="Goeker M."/>
        </authorList>
    </citation>
    <scope>NUCLEOTIDE SEQUENCE [LARGE SCALE GENOMIC DNA]</scope>
    <source>
        <strain evidence="9 10">DSM 22228</strain>
    </source>
</reference>
<evidence type="ECO:0000256" key="4">
    <source>
        <dbReference type="ARBA" id="ARBA00022519"/>
    </source>
</evidence>
<evidence type="ECO:0000256" key="6">
    <source>
        <dbReference type="ARBA" id="ARBA00022989"/>
    </source>
</evidence>
<dbReference type="EMBL" id="RBWY01000001">
    <property type="protein sequence ID" value="RKS87125.1"/>
    <property type="molecule type" value="Genomic_DNA"/>
</dbReference>
<evidence type="ECO:0000256" key="2">
    <source>
        <dbReference type="ARBA" id="ARBA00009494"/>
    </source>
</evidence>
<sequence>MGISLILNLIILGIGLFSAIGYLIQRSDNKHNLKQALENNQAIRQLTEDEYLLLKPYLDDKSLVRPYKYQSSLVSYDVSVISGSCVRHSFSTNGAESTYYFVIGDIEVFLPYGMDSYTAADNIAEVVFTEQYAFVVSINGYDLATAKAECDAQGSRDEQWHTGGHGQFKTISDEDIAQLEQQEHDPDLDPLIHQAKHRRCEILAQRDETPFESERYNKSNLGILTVIFWVMATIMAIIYSDDNDSWLLIISGISAVCAIIFYFHRPKRHRGKVNRIKGTIEEQDPTIQTMLIGDSLMVSYPKHWQGILPEKTNIDNDMDIAVTEKSVLRYGHSLSISKEIEQYGPPAFWGRNCALFITGLILSGVIYVFSSSLYDDVLVSYRILTSKISSWHIMDQSMLKNATIKSGDTVDIELLGASCAVTTDYRCDQIFITDEIVDDSELGTPLPNWAEKQANGSLIVTKRDSQIEILENYERMYASMLGNTNNYNNNRQIYTKLLDVQNIVAAIDEACTTDNGTCTELKDTLLILMTDQDDKEFATWQALSDFVKQQNSLNIIVYIRSANAIENLFATLSRDIFAQRKELLKTLLQQQQASPNSLSLTILNSQSDVATPFVQSQRSLSSYKEWMNNYSAMLHGLGTVKIAGLVSAITYHEDGSVAHMTINPSYRYQFDGHHNVSVIVVNTGIFAIILLVTVLQLVIWISKMVSNKRRLQRIQADYHNLILS</sequence>
<gene>
    <name evidence="9" type="ORF">DES39_0339</name>
</gene>
<dbReference type="RefSeq" id="WP_121144042.1">
    <property type="nucleotide sequence ID" value="NZ_RBWY01000001.1"/>
</dbReference>
<keyword evidence="10" id="KW-1185">Reference proteome</keyword>
<feature type="transmembrane region" description="Helical" evidence="8">
    <location>
        <begin position="245"/>
        <end position="263"/>
    </location>
</feature>
<keyword evidence="5 8" id="KW-0812">Transmembrane</keyword>
<dbReference type="GO" id="GO:0005886">
    <property type="term" value="C:plasma membrane"/>
    <property type="evidence" value="ECO:0007669"/>
    <property type="project" value="UniProtKB-SubCell"/>
</dbReference>
<evidence type="ECO:0000256" key="1">
    <source>
        <dbReference type="ARBA" id="ARBA00004429"/>
    </source>
</evidence>
<name>A0A495RI75_9GAMM</name>
<feature type="transmembrane region" description="Helical" evidence="8">
    <location>
        <begin position="353"/>
        <end position="374"/>
    </location>
</feature>
<evidence type="ECO:0000313" key="10">
    <source>
        <dbReference type="Proteomes" id="UP000278542"/>
    </source>
</evidence>
<comment type="subcellular location">
    <subcellularLocation>
        <location evidence="1">Cell inner membrane</location>
        <topology evidence="1">Multi-pass membrane protein</topology>
    </subcellularLocation>
</comment>
<dbReference type="AlphaFoldDB" id="A0A495RI75"/>
<dbReference type="OrthoDB" id="7058114at2"/>
<evidence type="ECO:0000256" key="3">
    <source>
        <dbReference type="ARBA" id="ARBA00022475"/>
    </source>
</evidence>